<dbReference type="SMART" id="SM01349">
    <property type="entry name" value="TOG"/>
    <property type="match status" value="1"/>
</dbReference>
<comment type="caution">
    <text evidence="3">The sequence shown here is derived from an EMBL/GenBank/DDBJ whole genome shotgun (WGS) entry which is preliminary data.</text>
</comment>
<dbReference type="InterPro" id="IPR024395">
    <property type="entry name" value="CLASP_N_dom"/>
</dbReference>
<dbReference type="PANTHER" id="PTHR21567">
    <property type="entry name" value="CLASP"/>
    <property type="match status" value="1"/>
</dbReference>
<dbReference type="AlphaFoldDB" id="A0A1J4KAE8"/>
<evidence type="ECO:0000259" key="2">
    <source>
        <dbReference type="SMART" id="SM01349"/>
    </source>
</evidence>
<evidence type="ECO:0000313" key="4">
    <source>
        <dbReference type="Proteomes" id="UP000179807"/>
    </source>
</evidence>
<sequence length="753" mass="84487">MTVSRNTKKETLNIEKMIAEFASPLDSYQAVEVETNDEAAEKLDKISNDLSQKTAWKTKYDAIKHLMELLKGGIQYYPGGNLQELSPLIASAVLDLRAIIVRASSILVAAAAQLLGEDFEGAACTIFPALLKQISSKNPVISNYCHLALLEIVKHCTTKKVGKLFLANSNSKVTFCRQIAAESCHIINETWPGKISSSMSKEVSSVIEALSTDKDEVVRNIANEAISVSRESTPKKKKAPSTLVYSPTSADKKPLSPITKDRRSRSPSPTGSPNQPSSPRSVKFSPTQSQQTPQQLKVQIPAEIPSNLKTNEPLSPKSGDNQFEKETQNLSPHSIRFNFDDQVEDDTQSVMSSKSGRSSQSNRSKREVTIEDVMDPSTKKEATLFKAFLDDHVQRFDFNPFLDRKRLVSSVIYAAQQIPIMDIWKDTLSILLDQFPEDFAPHVISLMSCFSFNEWIYEQCASIYSAQAIAETLITGRRQKMSDAFNFFVVAFRTKTHVIDLNDKLKSMIQVLIQSNIRNDETVYLKEAIERAEASPTVDAVLDKLILRLKNNEPWNNDLNVLAELYDQSPQMITQIETVFNDEVPKLISRGTDNQRQDTIEFIIECCGKLRKISFATSVDPIVAVVLDGNCKWEDAAIECLAKMMIDIKALAISIALMENGKHCEQIIVEALLIYFTEAPPQRLLPVQKILVSKLLPFLSSETAETRKTVILIFAEFKRKIPKEFGKLLKKRFTPTQRKLIEMSALKARPVRK</sequence>
<dbReference type="InterPro" id="IPR034085">
    <property type="entry name" value="TOG"/>
</dbReference>
<dbReference type="SUPFAM" id="SSF48371">
    <property type="entry name" value="ARM repeat"/>
    <property type="match status" value="1"/>
</dbReference>
<feature type="domain" description="TOG" evidence="2">
    <location>
        <begin position="26"/>
        <end position="269"/>
    </location>
</feature>
<gene>
    <name evidence="3" type="ORF">TRFO_05056</name>
</gene>
<dbReference type="EMBL" id="MLAK01000682">
    <property type="protein sequence ID" value="OHT07938.1"/>
    <property type="molecule type" value="Genomic_DNA"/>
</dbReference>
<dbReference type="GO" id="GO:0005881">
    <property type="term" value="C:cytoplasmic microtubule"/>
    <property type="evidence" value="ECO:0007669"/>
    <property type="project" value="TreeGrafter"/>
</dbReference>
<proteinExistence type="predicted"/>
<organism evidence="3 4">
    <name type="scientific">Tritrichomonas foetus</name>
    <dbReference type="NCBI Taxonomy" id="1144522"/>
    <lineage>
        <taxon>Eukaryota</taxon>
        <taxon>Metamonada</taxon>
        <taxon>Parabasalia</taxon>
        <taxon>Tritrichomonadida</taxon>
        <taxon>Tritrichomonadidae</taxon>
        <taxon>Tritrichomonas</taxon>
    </lineage>
</organism>
<dbReference type="Gene3D" id="1.25.10.10">
    <property type="entry name" value="Leucine-rich Repeat Variant"/>
    <property type="match status" value="1"/>
</dbReference>
<feature type="region of interest" description="Disordered" evidence="1">
    <location>
        <begin position="229"/>
        <end position="369"/>
    </location>
</feature>
<dbReference type="GeneID" id="94826971"/>
<dbReference type="GO" id="GO:0000226">
    <property type="term" value="P:microtubule cytoskeleton organization"/>
    <property type="evidence" value="ECO:0007669"/>
    <property type="project" value="UniProtKB-ARBA"/>
</dbReference>
<dbReference type="GO" id="GO:0008017">
    <property type="term" value="F:microtubule binding"/>
    <property type="evidence" value="ECO:0007669"/>
    <property type="project" value="TreeGrafter"/>
</dbReference>
<evidence type="ECO:0000256" key="1">
    <source>
        <dbReference type="SAM" id="MobiDB-lite"/>
    </source>
</evidence>
<dbReference type="RefSeq" id="XP_068361074.1">
    <property type="nucleotide sequence ID" value="XM_068492267.1"/>
</dbReference>
<protein>
    <recommendedName>
        <fullName evidence="2">TOG domain-containing protein</fullName>
    </recommendedName>
</protein>
<dbReference type="InterPro" id="IPR016024">
    <property type="entry name" value="ARM-type_fold"/>
</dbReference>
<name>A0A1J4KAE8_9EUKA</name>
<dbReference type="GO" id="GO:0000278">
    <property type="term" value="P:mitotic cell cycle"/>
    <property type="evidence" value="ECO:0007669"/>
    <property type="project" value="UniProtKB-ARBA"/>
</dbReference>
<dbReference type="VEuPathDB" id="TrichDB:TRFO_05056"/>
<keyword evidence="4" id="KW-1185">Reference proteome</keyword>
<dbReference type="InterPro" id="IPR011989">
    <property type="entry name" value="ARM-like"/>
</dbReference>
<evidence type="ECO:0000313" key="3">
    <source>
        <dbReference type="EMBL" id="OHT07938.1"/>
    </source>
</evidence>
<dbReference type="OrthoDB" id="10621603at2759"/>
<dbReference type="Proteomes" id="UP000179807">
    <property type="component" value="Unassembled WGS sequence"/>
</dbReference>
<feature type="compositionally biased region" description="Polar residues" evidence="1">
    <location>
        <begin position="307"/>
        <end position="321"/>
    </location>
</feature>
<feature type="compositionally biased region" description="Low complexity" evidence="1">
    <location>
        <begin position="349"/>
        <end position="362"/>
    </location>
</feature>
<dbReference type="PANTHER" id="PTHR21567:SF9">
    <property type="entry name" value="CLIP-ASSOCIATING PROTEIN"/>
    <property type="match status" value="1"/>
</dbReference>
<dbReference type="GO" id="GO:0005819">
    <property type="term" value="C:spindle"/>
    <property type="evidence" value="ECO:0007669"/>
    <property type="project" value="UniProtKB-ARBA"/>
</dbReference>
<accession>A0A1J4KAE8</accession>
<reference evidence="3" key="1">
    <citation type="submission" date="2016-10" db="EMBL/GenBank/DDBJ databases">
        <authorList>
            <person name="Benchimol M."/>
            <person name="Almeida L.G."/>
            <person name="Vasconcelos A.T."/>
            <person name="Perreira-Neves A."/>
            <person name="Rosa I.A."/>
            <person name="Tasca T."/>
            <person name="Bogo M.R."/>
            <person name="de Souza W."/>
        </authorList>
    </citation>
    <scope>NUCLEOTIDE SEQUENCE [LARGE SCALE GENOMIC DNA]</scope>
    <source>
        <strain evidence="3">K</strain>
    </source>
</reference>
<dbReference type="Pfam" id="PF12348">
    <property type="entry name" value="CLASP_N"/>
    <property type="match status" value="1"/>
</dbReference>
<feature type="compositionally biased region" description="Low complexity" evidence="1">
    <location>
        <begin position="285"/>
        <end position="295"/>
    </location>
</feature>